<comment type="caution">
    <text evidence="7">The sequence shown here is derived from an EMBL/GenBank/DDBJ whole genome shotgun (WGS) entry which is preliminary data.</text>
</comment>
<evidence type="ECO:0000313" key="8">
    <source>
        <dbReference type="Proteomes" id="UP001215712"/>
    </source>
</evidence>
<organism evidence="7 8">
    <name type="scientific">Penicillium malachiteum</name>
    <dbReference type="NCBI Taxonomy" id="1324776"/>
    <lineage>
        <taxon>Eukaryota</taxon>
        <taxon>Fungi</taxon>
        <taxon>Dikarya</taxon>
        <taxon>Ascomycota</taxon>
        <taxon>Pezizomycotina</taxon>
        <taxon>Eurotiomycetes</taxon>
        <taxon>Eurotiomycetidae</taxon>
        <taxon>Eurotiales</taxon>
        <taxon>Aspergillaceae</taxon>
        <taxon>Penicillium</taxon>
    </lineage>
</organism>
<feature type="region of interest" description="Disordered" evidence="6">
    <location>
        <begin position="519"/>
        <end position="560"/>
    </location>
</feature>
<keyword evidence="8" id="KW-1185">Reference proteome</keyword>
<protein>
    <recommendedName>
        <fullName evidence="4">Inheritance of peroxisomes protein 1</fullName>
    </recommendedName>
</protein>
<feature type="region of interest" description="Disordered" evidence="6">
    <location>
        <begin position="190"/>
        <end position="288"/>
    </location>
</feature>
<gene>
    <name evidence="7" type="ORF">N7493_011711</name>
</gene>
<feature type="compositionally biased region" description="Basic and acidic residues" evidence="6">
    <location>
        <begin position="640"/>
        <end position="650"/>
    </location>
</feature>
<keyword evidence="5" id="KW-0472">Membrane</keyword>
<feature type="compositionally biased region" description="Polar residues" evidence="6">
    <location>
        <begin position="603"/>
        <end position="615"/>
    </location>
</feature>
<feature type="compositionally biased region" description="Basic and acidic residues" evidence="6">
    <location>
        <begin position="753"/>
        <end position="764"/>
    </location>
</feature>
<evidence type="ECO:0000256" key="2">
    <source>
        <dbReference type="ARBA" id="ARBA00004421"/>
    </source>
</evidence>
<evidence type="ECO:0000256" key="3">
    <source>
        <dbReference type="ARBA" id="ARBA00010707"/>
    </source>
</evidence>
<evidence type="ECO:0000256" key="5">
    <source>
        <dbReference type="ARBA" id="ARBA00023136"/>
    </source>
</evidence>
<dbReference type="EMBL" id="JAQJAN010000023">
    <property type="protein sequence ID" value="KAJ5703322.1"/>
    <property type="molecule type" value="Genomic_DNA"/>
</dbReference>
<feature type="compositionally biased region" description="Low complexity" evidence="6">
    <location>
        <begin position="529"/>
        <end position="544"/>
    </location>
</feature>
<dbReference type="Proteomes" id="UP001215712">
    <property type="component" value="Unassembled WGS sequence"/>
</dbReference>
<comment type="subcellular location">
    <subcellularLocation>
        <location evidence="2">Peroxisome membrane</location>
        <topology evidence="2">Peripheral membrane protein</topology>
    </subcellularLocation>
</comment>
<name>A0AAD6HAA3_9EURO</name>
<feature type="compositionally biased region" description="Basic and acidic residues" evidence="6">
    <location>
        <begin position="213"/>
        <end position="225"/>
    </location>
</feature>
<sequence>MTDSSDSLGRIQAIRRSVTLPTKLNSQSTRGSGAPNSSRADNVIFYHPSAKIVHFAPRALAPIPSSSAPSDFDYPVDTIETLPWRSATERTVATAPLRLERVHGLTVFLKCGNVVQAILKNSQCWCVDGVSKFVLRIRPLTYYRIEIPNEPEENKELVEDLKAALPTVLRYEVTPCPFKRAFTVELPEEATAPRRKKAWRPKGRKEGVAASARGDHGLLEARSDWPDSVSTGDETDGAATDDSAVTPERSDKAPLETLPVNDLPPSPDTSEPFSHPKPIRRSVTETPQTFTSIRAKFNIAPVPEEQSATESAPGSEIPIMVTTPADAVPKYSGSSDFVMEQNKPAEVTGIEAAAIVNKQIQSIEANENEPTVVITHQDKPTMAKDDEPIAVITSANSTRANDNEPTVIIIDQDETAMVKEHDTTAEDEFAEIIAKQDAVEVLCQQSKSVEAIPEPHASTSGIQEESPTLAVAGSNISVSKSKDEPLELIETFKPEDALTEVNQNTVYSAGCHPVEEDLSQVTEQRAQSKPDVSPGDSSSSTPESFHSANLSPPVPSGSTHSASMYAIGNVEKYTAVYDKNPSLSPQASSGSSPGVTGSTSSSIYNNTSDKPSTANKDSLFKHQMAREDLPKPLLSTSPTDRNHMSSEFRRRAQATRSRDVSPMPPPSAIYQPTPGEEAAALISKALALVLVPPIHLFIVLLHIAARIVISPNARPTITAARSRPQPSTMFPPTEDDFSFPLQPESSDEYEDAQMTKKLDPWDLD</sequence>
<dbReference type="Pfam" id="PF12634">
    <property type="entry name" value="Inp1"/>
    <property type="match status" value="1"/>
</dbReference>
<accession>A0AAD6HAA3</accession>
<feature type="region of interest" description="Disordered" evidence="6">
    <location>
        <begin position="718"/>
        <end position="764"/>
    </location>
</feature>
<comment type="similarity">
    <text evidence="3">Belongs to the INP1 family.</text>
</comment>
<feature type="region of interest" description="Disordered" evidence="6">
    <location>
        <begin position="581"/>
        <end position="615"/>
    </location>
</feature>
<feature type="compositionally biased region" description="Polar residues" evidence="6">
    <location>
        <begin position="546"/>
        <end position="560"/>
    </location>
</feature>
<feature type="compositionally biased region" description="Basic residues" evidence="6">
    <location>
        <begin position="193"/>
        <end position="203"/>
    </location>
</feature>
<feature type="region of interest" description="Disordered" evidence="6">
    <location>
        <begin position="627"/>
        <end position="672"/>
    </location>
</feature>
<reference evidence="7" key="1">
    <citation type="journal article" date="2023" name="IMA Fungus">
        <title>Comparative genomic study of the Penicillium genus elucidates a diverse pangenome and 15 lateral gene transfer events.</title>
        <authorList>
            <person name="Petersen C."/>
            <person name="Sorensen T."/>
            <person name="Nielsen M.R."/>
            <person name="Sondergaard T.E."/>
            <person name="Sorensen J.L."/>
            <person name="Fitzpatrick D.A."/>
            <person name="Frisvad J.C."/>
            <person name="Nielsen K.L."/>
        </authorList>
    </citation>
    <scope>NUCLEOTIDE SEQUENCE</scope>
    <source>
        <strain evidence="7">IBT 17514</strain>
    </source>
</reference>
<evidence type="ECO:0000256" key="6">
    <source>
        <dbReference type="SAM" id="MobiDB-lite"/>
    </source>
</evidence>
<comment type="function">
    <text evidence="1">Required for peroxisome inheritance.</text>
</comment>
<dbReference type="GO" id="GO:0005780">
    <property type="term" value="C:extrinsic component of intraperoxisomal membrane"/>
    <property type="evidence" value="ECO:0007669"/>
    <property type="project" value="InterPro"/>
</dbReference>
<evidence type="ECO:0000313" key="7">
    <source>
        <dbReference type="EMBL" id="KAJ5703322.1"/>
    </source>
</evidence>
<dbReference type="AlphaFoldDB" id="A0AAD6HAA3"/>
<evidence type="ECO:0000256" key="1">
    <source>
        <dbReference type="ARBA" id="ARBA00003594"/>
    </source>
</evidence>
<feature type="compositionally biased region" description="Low complexity" evidence="6">
    <location>
        <begin position="581"/>
        <end position="602"/>
    </location>
</feature>
<reference evidence="7" key="2">
    <citation type="submission" date="2023-01" db="EMBL/GenBank/DDBJ databases">
        <authorList>
            <person name="Petersen C."/>
        </authorList>
    </citation>
    <scope>NUCLEOTIDE SEQUENCE</scope>
    <source>
        <strain evidence="7">IBT 17514</strain>
    </source>
</reference>
<proteinExistence type="inferred from homology"/>
<dbReference type="InterPro" id="IPR024758">
    <property type="entry name" value="Inp1"/>
</dbReference>
<evidence type="ECO:0000256" key="4">
    <source>
        <dbReference type="ARBA" id="ARBA00021397"/>
    </source>
</evidence>
<dbReference type="GO" id="GO:0045033">
    <property type="term" value="P:peroxisome inheritance"/>
    <property type="evidence" value="ECO:0007669"/>
    <property type="project" value="InterPro"/>
</dbReference>